<name>A0ACB6FCU6_9PLEO</name>
<accession>A0ACB6FCU6</accession>
<sequence length="59" mass="6539">MSFTSYPLRLCVIGHCALMACALDDRDKADHQESKAEQACDATRDKNTNSLAALKQIRL</sequence>
<evidence type="ECO:0000313" key="1">
    <source>
        <dbReference type="EMBL" id="KAB2102195.1"/>
    </source>
</evidence>
<dbReference type="EMBL" id="PDWZ02000010">
    <property type="protein sequence ID" value="KAB2102195.1"/>
    <property type="molecule type" value="Genomic_DNA"/>
</dbReference>
<comment type="caution">
    <text evidence="1">The sequence shown here is derived from an EMBL/GenBank/DDBJ whole genome shotgun (WGS) entry which is preliminary data.</text>
</comment>
<keyword evidence="2" id="KW-1185">Reference proteome</keyword>
<evidence type="ECO:0000313" key="2">
    <source>
        <dbReference type="Proteomes" id="UP000293547"/>
    </source>
</evidence>
<reference evidence="1 2" key="1">
    <citation type="journal article" date="2019" name="bioRxiv">
        <title>Genomics, evolutionary history and diagnostics of the Alternaria alternata species group including apple and Asian pear pathotypes.</title>
        <authorList>
            <person name="Armitage A.D."/>
            <person name="Cockerton H.M."/>
            <person name="Sreenivasaprasad S."/>
            <person name="Woodhall J.W."/>
            <person name="Lane C.R."/>
            <person name="Harrison R.J."/>
            <person name="Clarkson J.P."/>
        </authorList>
    </citation>
    <scope>NUCLEOTIDE SEQUENCE [LARGE SCALE GENOMIC DNA]</scope>
    <source>
        <strain evidence="1 2">FERA 650</strain>
    </source>
</reference>
<gene>
    <name evidence="1" type="ORF">AG0111_0g9973</name>
</gene>
<proteinExistence type="predicted"/>
<dbReference type="Proteomes" id="UP000293547">
    <property type="component" value="Unassembled WGS sequence"/>
</dbReference>
<protein>
    <submittedName>
        <fullName evidence="1">Uncharacterized protein</fullName>
    </submittedName>
</protein>
<organism evidence="1 2">
    <name type="scientific">Alternaria gaisen</name>
    <dbReference type="NCBI Taxonomy" id="167740"/>
    <lineage>
        <taxon>Eukaryota</taxon>
        <taxon>Fungi</taxon>
        <taxon>Dikarya</taxon>
        <taxon>Ascomycota</taxon>
        <taxon>Pezizomycotina</taxon>
        <taxon>Dothideomycetes</taxon>
        <taxon>Pleosporomycetidae</taxon>
        <taxon>Pleosporales</taxon>
        <taxon>Pleosporineae</taxon>
        <taxon>Pleosporaceae</taxon>
        <taxon>Alternaria</taxon>
        <taxon>Alternaria sect. Alternaria</taxon>
    </lineage>
</organism>